<comment type="caution">
    <text evidence="2">The sequence shown here is derived from an EMBL/GenBank/DDBJ whole genome shotgun (WGS) entry which is preliminary data.</text>
</comment>
<feature type="domain" description="DUF4283" evidence="1">
    <location>
        <begin position="5"/>
        <end position="51"/>
    </location>
</feature>
<accession>A0AAW2VBD7</accession>
<evidence type="ECO:0000259" key="1">
    <source>
        <dbReference type="Pfam" id="PF14111"/>
    </source>
</evidence>
<dbReference type="EMBL" id="JACGWN010000010">
    <property type="protein sequence ID" value="KAL0426829.1"/>
    <property type="molecule type" value="Genomic_DNA"/>
</dbReference>
<proteinExistence type="predicted"/>
<evidence type="ECO:0000313" key="2">
    <source>
        <dbReference type="EMBL" id="KAL0426829.1"/>
    </source>
</evidence>
<reference evidence="2" key="1">
    <citation type="submission" date="2020-06" db="EMBL/GenBank/DDBJ databases">
        <authorList>
            <person name="Li T."/>
            <person name="Hu X."/>
            <person name="Zhang T."/>
            <person name="Song X."/>
            <person name="Zhang H."/>
            <person name="Dai N."/>
            <person name="Sheng W."/>
            <person name="Hou X."/>
            <person name="Wei L."/>
        </authorList>
    </citation>
    <scope>NUCLEOTIDE SEQUENCE</scope>
    <source>
        <strain evidence="2">KEN1</strain>
        <tissue evidence="2">Leaf</tissue>
    </source>
</reference>
<reference evidence="2" key="2">
    <citation type="journal article" date="2024" name="Plant">
        <title>Genomic evolution and insights into agronomic trait innovations of Sesamum species.</title>
        <authorList>
            <person name="Miao H."/>
            <person name="Wang L."/>
            <person name="Qu L."/>
            <person name="Liu H."/>
            <person name="Sun Y."/>
            <person name="Le M."/>
            <person name="Wang Q."/>
            <person name="Wei S."/>
            <person name="Zheng Y."/>
            <person name="Lin W."/>
            <person name="Duan Y."/>
            <person name="Cao H."/>
            <person name="Xiong S."/>
            <person name="Wang X."/>
            <person name="Wei L."/>
            <person name="Li C."/>
            <person name="Ma Q."/>
            <person name="Ju M."/>
            <person name="Zhao R."/>
            <person name="Li G."/>
            <person name="Mu C."/>
            <person name="Tian Q."/>
            <person name="Mei H."/>
            <person name="Zhang T."/>
            <person name="Gao T."/>
            <person name="Zhang H."/>
        </authorList>
    </citation>
    <scope>NUCLEOTIDE SEQUENCE</scope>
    <source>
        <strain evidence="2">KEN1</strain>
    </source>
</reference>
<dbReference type="InterPro" id="IPR040256">
    <property type="entry name" value="At4g02000-like"/>
</dbReference>
<dbReference type="PANTHER" id="PTHR31286">
    <property type="entry name" value="GLYCINE-RICH CELL WALL STRUCTURAL PROTEIN 1.8-LIKE"/>
    <property type="match status" value="1"/>
</dbReference>
<dbReference type="Pfam" id="PF14111">
    <property type="entry name" value="DUF4283"/>
    <property type="match status" value="1"/>
</dbReference>
<organism evidence="2">
    <name type="scientific">Sesamum latifolium</name>
    <dbReference type="NCBI Taxonomy" id="2727402"/>
    <lineage>
        <taxon>Eukaryota</taxon>
        <taxon>Viridiplantae</taxon>
        <taxon>Streptophyta</taxon>
        <taxon>Embryophyta</taxon>
        <taxon>Tracheophyta</taxon>
        <taxon>Spermatophyta</taxon>
        <taxon>Magnoliopsida</taxon>
        <taxon>eudicotyledons</taxon>
        <taxon>Gunneridae</taxon>
        <taxon>Pentapetalae</taxon>
        <taxon>asterids</taxon>
        <taxon>lamiids</taxon>
        <taxon>Lamiales</taxon>
        <taxon>Pedaliaceae</taxon>
        <taxon>Sesamum</taxon>
    </lineage>
</organism>
<sequence>MAFNPVRGMEFKLMEEDRFLLKFFHILDRNRVLEQCPWAYDKNLLVLAPIEAKDDPKWVDLSHCDFHIHVHGLPLGKMTKEMASFIGNKLGQFKDVDLDSKGDVWGTSIRIRVSIDITKPLKRALKIRM</sequence>
<gene>
    <name evidence="2" type="ORF">Slati_2857700</name>
</gene>
<dbReference type="InterPro" id="IPR025558">
    <property type="entry name" value="DUF4283"/>
</dbReference>
<dbReference type="AlphaFoldDB" id="A0AAW2VBD7"/>
<name>A0AAW2VBD7_9LAMI</name>
<dbReference type="PANTHER" id="PTHR31286:SF178">
    <property type="entry name" value="DUF4283 DOMAIN-CONTAINING PROTEIN"/>
    <property type="match status" value="1"/>
</dbReference>
<protein>
    <recommendedName>
        <fullName evidence="1">DUF4283 domain-containing protein</fullName>
    </recommendedName>
</protein>